<evidence type="ECO:0000313" key="3">
    <source>
        <dbReference type="Proteomes" id="UP000589520"/>
    </source>
</evidence>
<dbReference type="InterPro" id="IPR011604">
    <property type="entry name" value="PDDEXK-like_dom_sf"/>
</dbReference>
<sequence length="904" mass="100407">MDGGALLPEAIVATLARGATVLTGNQRAARTLHYQFDLHNRALGLPSWAPPAILAWDVWIASLWHRLLVDGYANLLLLNRPQEHALWRSIIAADPEWSSLRTSDSLAEMASDAWSHLAAYRGEGHLRSAGVSADTRAFQRWAIAFERRCRAEGYLSQSQMESILETEVSAGHVTFSDRGYVLVGFDGMTPAQLSVVEALRATGISVEELELHAPDRSKALVAAETEHEELTLCARWARRHLEEHPKARIALIVPDLEDRRAVIDRVLLHTLAPELEDITAKQATTPFEFSLGIPLARTPIVATALDLLHWTFQPLTIDRISHLLLSPYFAGGVEINARAEFDAYELRRARMLRPEMTLDDMIHAVEAARRSQRLPRLITALKAMRRVIAAEGFAASDLRPSADCAEAIHALLEAAGWSGGDDSIEFQTRRKWESLLDELATLDFEGIRISFHDALATVQRLAQNTLFAPESRGASVQIMGPLESAGSVFDAAWFLRAGDLIWPQRPGTTPLLPWHLQRELAMPGTDPAADSGQARRTTERIAHSAPIVVFSYAKDSVDGLQRPSTALADLSLHDADIQHLAPATPPREVVPLEIVEDGSTLPPIPDQVIRGGADILRLQAACGFRAFAEKRLWATGLDSTEPGMDARERGSSVHVVLEHFWREVKTQAALKALSTVERRAVLSRAIETALEKTDRLSISSWDAAYMDIQRERLVALLDPWLLAEMKRSVPFTVKLSETELKDAHIGPLRLRLRVDRIDETEFGDVILDYKTGDASPSAWLTERPDEPQLPLYAVLSESTDIAGVAFAKVRVGKDMELHGYETQSGILLKSAKLKDAPTLEDQVEQWRRVLTSLAEDFHGGDIRVRPKKYPTTCEYCTQRLLCRLDISQLEDNTDDESEAETDRG</sequence>
<dbReference type="Gene3D" id="3.90.320.10">
    <property type="match status" value="1"/>
</dbReference>
<accession>A0A7Y9PIM1</accession>
<evidence type="ECO:0000313" key="2">
    <source>
        <dbReference type="EMBL" id="NYF80445.1"/>
    </source>
</evidence>
<keyword evidence="3" id="KW-1185">Reference proteome</keyword>
<feature type="domain" description="PD-(D/E)XK endonuclease-like" evidence="1">
    <location>
        <begin position="618"/>
        <end position="883"/>
    </location>
</feature>
<dbReference type="Pfam" id="PF12705">
    <property type="entry name" value="PDDEXK_1"/>
    <property type="match status" value="1"/>
</dbReference>
<dbReference type="NCBIfam" id="TIGR03623">
    <property type="entry name" value="probable DNA repair protein"/>
    <property type="match status" value="1"/>
</dbReference>
<dbReference type="AlphaFoldDB" id="A0A7Y9PIM1"/>
<dbReference type="Proteomes" id="UP000589520">
    <property type="component" value="Unassembled WGS sequence"/>
</dbReference>
<name>A0A7Y9PIM1_9BACT</name>
<reference evidence="2 3" key="1">
    <citation type="submission" date="2020-07" db="EMBL/GenBank/DDBJ databases">
        <title>Genomic Encyclopedia of Type Strains, Phase IV (KMG-V): Genome sequencing to study the core and pangenomes of soil and plant-associated prokaryotes.</title>
        <authorList>
            <person name="Whitman W."/>
        </authorList>
    </citation>
    <scope>NUCLEOTIDE SEQUENCE [LARGE SCALE GENOMIC DNA]</scope>
    <source>
        <strain evidence="2 3">X4EP2</strain>
    </source>
</reference>
<proteinExistence type="predicted"/>
<organism evidence="2 3">
    <name type="scientific">Granulicella arctica</name>
    <dbReference type="NCBI Taxonomy" id="940613"/>
    <lineage>
        <taxon>Bacteria</taxon>
        <taxon>Pseudomonadati</taxon>
        <taxon>Acidobacteriota</taxon>
        <taxon>Terriglobia</taxon>
        <taxon>Terriglobales</taxon>
        <taxon>Acidobacteriaceae</taxon>
        <taxon>Granulicella</taxon>
    </lineage>
</organism>
<dbReference type="EMBL" id="JACCCW010000002">
    <property type="protein sequence ID" value="NYF80445.1"/>
    <property type="molecule type" value="Genomic_DNA"/>
</dbReference>
<dbReference type="SUPFAM" id="SSF52540">
    <property type="entry name" value="P-loop containing nucleoside triphosphate hydrolases"/>
    <property type="match status" value="1"/>
</dbReference>
<protein>
    <submittedName>
        <fullName evidence="2">Putative DNA repair protein</fullName>
    </submittedName>
</protein>
<dbReference type="InterPro" id="IPR019925">
    <property type="entry name" value="DNA_repair_protein_predicted"/>
</dbReference>
<evidence type="ECO:0000259" key="1">
    <source>
        <dbReference type="Pfam" id="PF12705"/>
    </source>
</evidence>
<dbReference type="InterPro" id="IPR027417">
    <property type="entry name" value="P-loop_NTPase"/>
</dbReference>
<comment type="caution">
    <text evidence="2">The sequence shown here is derived from an EMBL/GenBank/DDBJ whole genome shotgun (WGS) entry which is preliminary data.</text>
</comment>
<dbReference type="InterPro" id="IPR038726">
    <property type="entry name" value="PDDEXK_AddAB-type"/>
</dbReference>
<gene>
    <name evidence="2" type="ORF">HDF17_002765</name>
</gene>
<dbReference type="RefSeq" id="WP_179491839.1">
    <property type="nucleotide sequence ID" value="NZ_JACCCW010000002.1"/>
</dbReference>